<comment type="subcellular location">
    <subcellularLocation>
        <location evidence="1">Membrane</location>
        <topology evidence="1">Multi-pass membrane protein</topology>
    </subcellularLocation>
</comment>
<evidence type="ECO:0000256" key="4">
    <source>
        <dbReference type="ARBA" id="ARBA00022692"/>
    </source>
</evidence>
<dbReference type="GO" id="GO:0098662">
    <property type="term" value="P:inorganic cation transmembrane transport"/>
    <property type="evidence" value="ECO:0007669"/>
    <property type="project" value="UniProtKB-ARBA"/>
</dbReference>
<comment type="similarity">
    <text evidence="2">Belongs to the TrkH potassium transport family. HKT (TC 2.A.38.3) subfamily.</text>
</comment>
<dbReference type="InterPro" id="IPR003445">
    <property type="entry name" value="Cat_transpt"/>
</dbReference>
<keyword evidence="4 8" id="KW-0812">Transmembrane</keyword>
<evidence type="ECO:0000256" key="5">
    <source>
        <dbReference type="ARBA" id="ARBA00022989"/>
    </source>
</evidence>
<dbReference type="GO" id="GO:0030001">
    <property type="term" value="P:metal ion transport"/>
    <property type="evidence" value="ECO:0007669"/>
    <property type="project" value="UniProtKB-ARBA"/>
</dbReference>
<organism evidence="9 10">
    <name type="scientific">Musa troglodytarum</name>
    <name type="common">fe'i banana</name>
    <dbReference type="NCBI Taxonomy" id="320322"/>
    <lineage>
        <taxon>Eukaryota</taxon>
        <taxon>Viridiplantae</taxon>
        <taxon>Streptophyta</taxon>
        <taxon>Embryophyta</taxon>
        <taxon>Tracheophyta</taxon>
        <taxon>Spermatophyta</taxon>
        <taxon>Magnoliopsida</taxon>
        <taxon>Liliopsida</taxon>
        <taxon>Zingiberales</taxon>
        <taxon>Musaceae</taxon>
        <taxon>Musa</taxon>
    </lineage>
</organism>
<evidence type="ECO:0000313" key="9">
    <source>
        <dbReference type="EMBL" id="URE18225.1"/>
    </source>
</evidence>
<dbReference type="PANTHER" id="PTHR31064:SF30">
    <property type="entry name" value="HIGH-AFFINITY POTASSIUM TRANSPORT PROTEIN-RELATED"/>
    <property type="match status" value="1"/>
</dbReference>
<dbReference type="GO" id="GO:0005886">
    <property type="term" value="C:plasma membrane"/>
    <property type="evidence" value="ECO:0007669"/>
    <property type="project" value="TreeGrafter"/>
</dbReference>
<dbReference type="Proteomes" id="UP001055439">
    <property type="component" value="Chromosome 7"/>
</dbReference>
<dbReference type="OrthoDB" id="9999863at2759"/>
<evidence type="ECO:0000256" key="6">
    <source>
        <dbReference type="ARBA" id="ARBA00023065"/>
    </source>
</evidence>
<dbReference type="EMBL" id="CP097509">
    <property type="protein sequence ID" value="URE18225.1"/>
    <property type="molecule type" value="Genomic_DNA"/>
</dbReference>
<dbReference type="InterPro" id="IPR051143">
    <property type="entry name" value="TrkH_K-transport"/>
</dbReference>
<protein>
    <submittedName>
        <fullName evidence="9">Uncharacterized protein</fullName>
    </submittedName>
</protein>
<keyword evidence="10" id="KW-1185">Reference proteome</keyword>
<reference evidence="9" key="1">
    <citation type="submission" date="2022-05" db="EMBL/GenBank/DDBJ databases">
        <title>The Musa troglodytarum L. genome provides insights into the mechanism of non-climacteric behaviour and enrichment of carotenoids.</title>
        <authorList>
            <person name="Wang J."/>
        </authorList>
    </citation>
    <scope>NUCLEOTIDE SEQUENCE</scope>
    <source>
        <tissue evidence="9">Leaf</tissue>
    </source>
</reference>
<name>A0A9E7GNY9_9LILI</name>
<keyword evidence="6" id="KW-0406">Ion transport</keyword>
<dbReference type="GO" id="GO:0008324">
    <property type="term" value="F:monoatomic cation transmembrane transporter activity"/>
    <property type="evidence" value="ECO:0007669"/>
    <property type="project" value="InterPro"/>
</dbReference>
<proteinExistence type="inferred from homology"/>
<evidence type="ECO:0000256" key="3">
    <source>
        <dbReference type="ARBA" id="ARBA00022448"/>
    </source>
</evidence>
<keyword evidence="7 8" id="KW-0472">Membrane</keyword>
<keyword evidence="3" id="KW-0813">Transport</keyword>
<evidence type="ECO:0000256" key="1">
    <source>
        <dbReference type="ARBA" id="ARBA00004141"/>
    </source>
</evidence>
<feature type="transmembrane region" description="Helical" evidence="8">
    <location>
        <begin position="40"/>
        <end position="58"/>
    </location>
</feature>
<gene>
    <name evidence="9" type="ORF">MUK42_13938</name>
</gene>
<evidence type="ECO:0000313" key="10">
    <source>
        <dbReference type="Proteomes" id="UP001055439"/>
    </source>
</evidence>
<evidence type="ECO:0000256" key="2">
    <source>
        <dbReference type="ARBA" id="ARBA00010864"/>
    </source>
</evidence>
<dbReference type="AlphaFoldDB" id="A0A9E7GNY9"/>
<dbReference type="PANTHER" id="PTHR31064">
    <property type="entry name" value="POTASSIUM TRANSPORT PROTEIN DDB_G0292412-RELATED"/>
    <property type="match status" value="1"/>
</dbReference>
<evidence type="ECO:0000256" key="7">
    <source>
        <dbReference type="ARBA" id="ARBA00023136"/>
    </source>
</evidence>
<accession>A0A9E7GNY9</accession>
<keyword evidence="5 8" id="KW-1133">Transmembrane helix</keyword>
<dbReference type="Pfam" id="PF02386">
    <property type="entry name" value="TrkH"/>
    <property type="match status" value="1"/>
</dbReference>
<sequence length="144" mass="16096">MTSVEKLVSALFVAVNSRHADKDDTSSDGIKKEDKKKKNLIFSQLSYLVIFIIAICITDRRKMMARDPLNFSTLNIIFEVISGYENVGLPTGHSCSRLLRLHPQAYPGSSCSMERVAEHGSSTEHAMNSRANSSCKYPLEITRE</sequence>
<evidence type="ECO:0000256" key="8">
    <source>
        <dbReference type="SAM" id="Phobius"/>
    </source>
</evidence>